<keyword evidence="3" id="KW-1185">Reference proteome</keyword>
<evidence type="ECO:0000313" key="4">
    <source>
        <dbReference type="RefSeq" id="XP_018323822.1"/>
    </source>
</evidence>
<sequence length="540" mass="63644">MNRDKEIKEKLFRHDCSVPSPEDVIVQYIDSGYFVYFRRAFKRLLIADMNNPLARNAFKSNYAIRMEQNRHLRYYYYMIHPFSVARAYWEAFFMVVLFLILVLTPLLSVSLDGIQKYSKYFVKSVRYLNFFGIADIFLTFCTGVYVHQTRKVVLDPKIVAKKYVLGYFFVDLLSSFPFGMTKEAAFKKSSLTYQVLSFAPFIRILRVANLMKYIDRFRDWRHHSYYKVKVIKLFIIFVLLVMWSSSVMYRVAFHGKSNWLLEGNIIRNLALSILKAVYDLVHVGSDINNSNKVGDIIVSIVCIIVGFVFNLFVVGQIMYLLQKYNKSKNKYSHLLQEIRQYCRYKQLPDSTKKRLYQYYNFRYQKSFFNEEEILNTLSPQLRQEIMLHTCKHLLEKVVYLKNLPISTYVGIGSSIEPEFYLPNDIIYEVGAEGDKIFFIVTGKVAVYNQEKQEICHLSDEDYFGEFAILSDDVKRLITVVAIEPIEVLTLSRSNFQKAIKRYPELLARITKLALKDARDVLDNNTVENYYIQRAKDKKHI</sequence>
<feature type="transmembrane region" description="Helical" evidence="1">
    <location>
        <begin position="87"/>
        <end position="107"/>
    </location>
</feature>
<feature type="transmembrane region" description="Helical" evidence="1">
    <location>
        <begin position="296"/>
        <end position="321"/>
    </location>
</feature>
<dbReference type="Pfam" id="PF00027">
    <property type="entry name" value="cNMP_binding"/>
    <property type="match status" value="1"/>
</dbReference>
<dbReference type="PROSITE" id="PS50042">
    <property type="entry name" value="CNMP_BINDING_3"/>
    <property type="match status" value="1"/>
</dbReference>
<dbReference type="SMART" id="SM00100">
    <property type="entry name" value="cNMP"/>
    <property type="match status" value="1"/>
</dbReference>
<dbReference type="GO" id="GO:0098855">
    <property type="term" value="C:HCN channel complex"/>
    <property type="evidence" value="ECO:0007669"/>
    <property type="project" value="TreeGrafter"/>
</dbReference>
<dbReference type="GO" id="GO:0035725">
    <property type="term" value="P:sodium ion transmembrane transport"/>
    <property type="evidence" value="ECO:0007669"/>
    <property type="project" value="TreeGrafter"/>
</dbReference>
<dbReference type="AlphaFoldDB" id="A0A1W4WTK1"/>
<feature type="transmembrane region" description="Helical" evidence="1">
    <location>
        <begin position="191"/>
        <end position="209"/>
    </location>
</feature>
<dbReference type="KEGG" id="apln:108736051"/>
<dbReference type="InterPro" id="IPR018490">
    <property type="entry name" value="cNMP-bd_dom_sf"/>
</dbReference>
<dbReference type="Gene3D" id="1.10.287.630">
    <property type="entry name" value="Helix hairpin bin"/>
    <property type="match status" value="1"/>
</dbReference>
<dbReference type="InParanoid" id="A0A1W4WTK1"/>
<keyword evidence="1" id="KW-0472">Membrane</keyword>
<feature type="transmembrane region" description="Helical" evidence="1">
    <location>
        <begin position="127"/>
        <end position="146"/>
    </location>
</feature>
<dbReference type="GO" id="GO:0005249">
    <property type="term" value="F:voltage-gated potassium channel activity"/>
    <property type="evidence" value="ECO:0007669"/>
    <property type="project" value="TreeGrafter"/>
</dbReference>
<keyword evidence="1" id="KW-0812">Transmembrane</keyword>
<accession>A0A1W4WTK1</accession>
<dbReference type="InterPro" id="IPR014710">
    <property type="entry name" value="RmlC-like_jellyroll"/>
</dbReference>
<dbReference type="GeneID" id="108736051"/>
<reference evidence="4" key="1">
    <citation type="submission" date="2025-08" db="UniProtKB">
        <authorList>
            <consortium name="RefSeq"/>
        </authorList>
    </citation>
    <scope>IDENTIFICATION</scope>
    <source>
        <tissue evidence="4">Entire body</tissue>
    </source>
</reference>
<dbReference type="PANTHER" id="PTHR45689:SF14">
    <property type="entry name" value="CYCLIC NUCLEOTIDE-GATED CATION CHANNEL SUBUNIT A-LIKE PROTEIN"/>
    <property type="match status" value="1"/>
</dbReference>
<evidence type="ECO:0000259" key="2">
    <source>
        <dbReference type="PROSITE" id="PS50042"/>
    </source>
</evidence>
<dbReference type="SUPFAM" id="SSF81324">
    <property type="entry name" value="Voltage-gated potassium channels"/>
    <property type="match status" value="1"/>
</dbReference>
<dbReference type="Gene3D" id="2.60.120.10">
    <property type="entry name" value="Jelly Rolls"/>
    <property type="match status" value="1"/>
</dbReference>
<dbReference type="OrthoDB" id="2021138at2759"/>
<proteinExistence type="predicted"/>
<dbReference type="RefSeq" id="XP_018323822.1">
    <property type="nucleotide sequence ID" value="XM_018468320.2"/>
</dbReference>
<dbReference type="InterPro" id="IPR000595">
    <property type="entry name" value="cNMP-bd_dom"/>
</dbReference>
<gene>
    <name evidence="4" type="primary">LOC108736051</name>
</gene>
<dbReference type="InterPro" id="IPR051413">
    <property type="entry name" value="K/Na_HCN_channel"/>
</dbReference>
<dbReference type="Proteomes" id="UP000192223">
    <property type="component" value="Unplaced"/>
</dbReference>
<name>A0A1W4WTK1_AGRPL</name>
<keyword evidence="1" id="KW-1133">Transmembrane helix</keyword>
<protein>
    <submittedName>
        <fullName evidence="4">Potassium/sodium hyperpolarization-activated cyclic nucleotide-gated channel 1-like</fullName>
    </submittedName>
</protein>
<feature type="transmembrane region" description="Helical" evidence="1">
    <location>
        <begin position="230"/>
        <end position="252"/>
    </location>
</feature>
<feature type="transmembrane region" description="Helical" evidence="1">
    <location>
        <begin position="158"/>
        <end position="179"/>
    </location>
</feature>
<dbReference type="PANTHER" id="PTHR45689">
    <property type="entry name" value="I[[H]] CHANNEL, ISOFORM E"/>
    <property type="match status" value="1"/>
</dbReference>
<dbReference type="Gene3D" id="1.10.287.70">
    <property type="match status" value="1"/>
</dbReference>
<dbReference type="CDD" id="cd00038">
    <property type="entry name" value="CAP_ED"/>
    <property type="match status" value="1"/>
</dbReference>
<feature type="domain" description="Cyclic nucleotide-binding" evidence="2">
    <location>
        <begin position="399"/>
        <end position="516"/>
    </location>
</feature>
<evidence type="ECO:0000313" key="3">
    <source>
        <dbReference type="Proteomes" id="UP000192223"/>
    </source>
</evidence>
<evidence type="ECO:0000256" key="1">
    <source>
        <dbReference type="SAM" id="Phobius"/>
    </source>
</evidence>
<dbReference type="GO" id="GO:0003254">
    <property type="term" value="P:regulation of membrane depolarization"/>
    <property type="evidence" value="ECO:0007669"/>
    <property type="project" value="TreeGrafter"/>
</dbReference>
<organism evidence="3 4">
    <name type="scientific">Agrilus planipennis</name>
    <name type="common">Emerald ash borer</name>
    <name type="synonym">Agrilus marcopoli</name>
    <dbReference type="NCBI Taxonomy" id="224129"/>
    <lineage>
        <taxon>Eukaryota</taxon>
        <taxon>Metazoa</taxon>
        <taxon>Ecdysozoa</taxon>
        <taxon>Arthropoda</taxon>
        <taxon>Hexapoda</taxon>
        <taxon>Insecta</taxon>
        <taxon>Pterygota</taxon>
        <taxon>Neoptera</taxon>
        <taxon>Endopterygota</taxon>
        <taxon>Coleoptera</taxon>
        <taxon>Polyphaga</taxon>
        <taxon>Elateriformia</taxon>
        <taxon>Buprestoidea</taxon>
        <taxon>Buprestidae</taxon>
        <taxon>Agrilinae</taxon>
        <taxon>Agrilus</taxon>
    </lineage>
</organism>
<dbReference type="SUPFAM" id="SSF51206">
    <property type="entry name" value="cAMP-binding domain-like"/>
    <property type="match status" value="1"/>
</dbReference>